<keyword evidence="4 7" id="KW-0732">Signal</keyword>
<dbReference type="EMBL" id="JAGQAF010000002">
    <property type="protein sequence ID" value="MCE8536783.1"/>
    <property type="molecule type" value="Genomic_DNA"/>
</dbReference>
<evidence type="ECO:0000313" key="8">
    <source>
        <dbReference type="EMBL" id="MCE8536783.1"/>
    </source>
</evidence>
<keyword evidence="5" id="KW-0864">Zinc transport</keyword>
<dbReference type="Pfam" id="PF01297">
    <property type="entry name" value="ZnuA"/>
    <property type="match status" value="1"/>
</dbReference>
<dbReference type="PANTHER" id="PTHR42953:SF3">
    <property type="entry name" value="HIGH-AFFINITY ZINC UPTAKE SYSTEM PROTEIN ZNUA"/>
    <property type="match status" value="1"/>
</dbReference>
<feature type="chain" id="PRO_5040166525" description="High-affinity zinc uptake system protein ZnuA" evidence="7">
    <location>
        <begin position="20"/>
        <end position="332"/>
    </location>
</feature>
<dbReference type="Gene3D" id="3.40.50.1980">
    <property type="entry name" value="Nitrogenase molybdenum iron protein domain"/>
    <property type="match status" value="2"/>
</dbReference>
<evidence type="ECO:0000256" key="5">
    <source>
        <dbReference type="ARBA" id="ARBA00022906"/>
    </source>
</evidence>
<dbReference type="RefSeq" id="WP_234218616.1">
    <property type="nucleotide sequence ID" value="NZ_JAGQAF010000002.1"/>
</dbReference>
<evidence type="ECO:0000256" key="6">
    <source>
        <dbReference type="SAM" id="MobiDB-lite"/>
    </source>
</evidence>
<dbReference type="Proteomes" id="UP000813672">
    <property type="component" value="Unassembled WGS sequence"/>
</dbReference>
<keyword evidence="5" id="KW-0406">Ion transport</keyword>
<accession>A0A9Q3WJS3</accession>
<dbReference type="SUPFAM" id="SSF53807">
    <property type="entry name" value="Helical backbone' metal receptor"/>
    <property type="match status" value="1"/>
</dbReference>
<feature type="compositionally biased region" description="Basic and acidic residues" evidence="6">
    <location>
        <begin position="117"/>
        <end position="163"/>
    </location>
</feature>
<sequence>MTRLSLSALMMTCATPLLAEVPQVAVDIAPVHSLVAQLMAGVGEPDLIVRPGASPHGYALRPSEARAVQQADLVVWMGEELTPWLEKPLSSLSGDARHIALLEQPATARLGYRDLAHDDHEDHDDHGDHKEHADHETQGDKGHDDHAEVAHDDHDGDHDHSGTDPHAWLDPGNASVWLSLLAEELAGLDPDHADRYRANAAEAQARLAELTVQIAAELQPMQGKPFIAFHDAYQYFERPFGLTLAGTVSLGDASSPSPARLAHLREEVVEEGVTCAFSEPQYNTALIETAVEGTGAAIFVLDPLGAGLEPGPELYPQVLRDMAASFAACAAR</sequence>
<gene>
    <name evidence="8" type="ORF">KBY27_04875</name>
</gene>
<dbReference type="GO" id="GO:0006829">
    <property type="term" value="P:zinc ion transport"/>
    <property type="evidence" value="ECO:0007669"/>
    <property type="project" value="UniProtKB-KW"/>
</dbReference>
<feature type="signal peptide" evidence="7">
    <location>
        <begin position="1"/>
        <end position="19"/>
    </location>
</feature>
<protein>
    <recommendedName>
        <fullName evidence="2">High-affinity zinc uptake system protein ZnuA</fullName>
    </recommendedName>
</protein>
<evidence type="ECO:0000313" key="9">
    <source>
        <dbReference type="Proteomes" id="UP000813672"/>
    </source>
</evidence>
<name>A0A9Q3WJS3_9RHOB</name>
<organism evidence="8 9">
    <name type="scientific">Ruegeria pomeroyi</name>
    <dbReference type="NCBI Taxonomy" id="89184"/>
    <lineage>
        <taxon>Bacteria</taxon>
        <taxon>Pseudomonadati</taxon>
        <taxon>Pseudomonadota</taxon>
        <taxon>Alphaproteobacteria</taxon>
        <taxon>Rhodobacterales</taxon>
        <taxon>Roseobacteraceae</taxon>
        <taxon>Ruegeria</taxon>
    </lineage>
</organism>
<dbReference type="PANTHER" id="PTHR42953">
    <property type="entry name" value="HIGH-AFFINITY ZINC UPTAKE SYSTEM PROTEIN ZNUA-RELATED"/>
    <property type="match status" value="1"/>
</dbReference>
<proteinExistence type="inferred from homology"/>
<feature type="region of interest" description="Disordered" evidence="6">
    <location>
        <begin position="117"/>
        <end position="167"/>
    </location>
</feature>
<evidence type="ECO:0000256" key="4">
    <source>
        <dbReference type="ARBA" id="ARBA00022729"/>
    </source>
</evidence>
<dbReference type="GO" id="GO:0046872">
    <property type="term" value="F:metal ion binding"/>
    <property type="evidence" value="ECO:0007669"/>
    <property type="project" value="InterPro"/>
</dbReference>
<dbReference type="InterPro" id="IPR050492">
    <property type="entry name" value="Bact_metal-bind_prot9"/>
</dbReference>
<dbReference type="InterPro" id="IPR006127">
    <property type="entry name" value="ZnuA-like"/>
</dbReference>
<evidence type="ECO:0000256" key="7">
    <source>
        <dbReference type="SAM" id="SignalP"/>
    </source>
</evidence>
<comment type="caution">
    <text evidence="8">The sequence shown here is derived from an EMBL/GenBank/DDBJ whole genome shotgun (WGS) entry which is preliminary data.</text>
</comment>
<comment type="similarity">
    <text evidence="1">Belongs to the bacterial solute-binding protein 9 family.</text>
</comment>
<evidence type="ECO:0000256" key="1">
    <source>
        <dbReference type="ARBA" id="ARBA00011028"/>
    </source>
</evidence>
<dbReference type="AlphaFoldDB" id="A0A9Q3WJS3"/>
<reference evidence="8" key="1">
    <citation type="journal article" date="2021" name="Environ. Microbiol.">
        <title>Cryptic niche differentiation of novel sediment ecotypes of Rugeria pomeroyi correlates with nitrate respiration.</title>
        <authorList>
            <person name="Lin X."/>
            <person name="McNichol J."/>
            <person name="Chu X."/>
            <person name="Qian Y."/>
            <person name="Luo H."/>
        </authorList>
    </citation>
    <scope>NUCLEOTIDE SEQUENCE</scope>
    <source>
        <strain evidence="8">SZCCDBB064</strain>
    </source>
</reference>
<keyword evidence="5" id="KW-0862">Zinc</keyword>
<evidence type="ECO:0000256" key="2">
    <source>
        <dbReference type="ARBA" id="ARBA00015915"/>
    </source>
</evidence>
<evidence type="ECO:0000256" key="3">
    <source>
        <dbReference type="ARBA" id="ARBA00022448"/>
    </source>
</evidence>
<keyword evidence="3" id="KW-0813">Transport</keyword>